<protein>
    <recommendedName>
        <fullName evidence="3">Ribosomal protein</fullName>
    </recommendedName>
</protein>
<evidence type="ECO:0000313" key="1">
    <source>
        <dbReference type="EMBL" id="GMS78731.1"/>
    </source>
</evidence>
<comment type="caution">
    <text evidence="1">The sequence shown here is derived from an EMBL/GenBank/DDBJ whole genome shotgun (WGS) entry which is preliminary data.</text>
</comment>
<accession>A0AAV5S758</accession>
<organism evidence="1 2">
    <name type="scientific">Pristionchus entomophagus</name>
    <dbReference type="NCBI Taxonomy" id="358040"/>
    <lineage>
        <taxon>Eukaryota</taxon>
        <taxon>Metazoa</taxon>
        <taxon>Ecdysozoa</taxon>
        <taxon>Nematoda</taxon>
        <taxon>Chromadorea</taxon>
        <taxon>Rhabditida</taxon>
        <taxon>Rhabditina</taxon>
        <taxon>Diplogasteromorpha</taxon>
        <taxon>Diplogasteroidea</taxon>
        <taxon>Neodiplogasteridae</taxon>
        <taxon>Pristionchus</taxon>
    </lineage>
</organism>
<evidence type="ECO:0000313" key="2">
    <source>
        <dbReference type="Proteomes" id="UP001432027"/>
    </source>
</evidence>
<proteinExistence type="predicted"/>
<dbReference type="EMBL" id="BTSX01000001">
    <property type="protein sequence ID" value="GMS78731.1"/>
    <property type="molecule type" value="Genomic_DNA"/>
</dbReference>
<name>A0AAV5S758_9BILA</name>
<keyword evidence="2" id="KW-1185">Reference proteome</keyword>
<feature type="non-terminal residue" evidence="1">
    <location>
        <position position="182"/>
    </location>
</feature>
<feature type="non-terminal residue" evidence="1">
    <location>
        <position position="1"/>
    </location>
</feature>
<dbReference type="AlphaFoldDB" id="A0AAV5S758"/>
<reference evidence="1" key="1">
    <citation type="submission" date="2023-10" db="EMBL/GenBank/DDBJ databases">
        <title>Genome assembly of Pristionchus species.</title>
        <authorList>
            <person name="Yoshida K."/>
            <person name="Sommer R.J."/>
        </authorList>
    </citation>
    <scope>NUCLEOTIDE SEQUENCE</scope>
    <source>
        <strain evidence="1">RS0144</strain>
    </source>
</reference>
<gene>
    <name evidence="1" type="ORF">PENTCL1PPCAC_906</name>
</gene>
<sequence>KLCEPWPPCRPLHRASATTRRADTPSSTTSQSLMFDLSIFERSTIKYASSLRLHILLRQDVLVPQTGARRTVRREGTTRVLAHRSEKYSVAVDVGANGEGLVDEEVLLAHPAVADAEALERDVAQHEADVVQVAQCHDRLHGDVVQRPGGELAGAVLAVDVLERGPRTVHDHVGEVLGRASV</sequence>
<evidence type="ECO:0008006" key="3">
    <source>
        <dbReference type="Google" id="ProtNLM"/>
    </source>
</evidence>
<dbReference type="Proteomes" id="UP001432027">
    <property type="component" value="Unassembled WGS sequence"/>
</dbReference>